<feature type="region of interest" description="Disordered" evidence="2">
    <location>
        <begin position="485"/>
        <end position="532"/>
    </location>
</feature>
<evidence type="ECO:0000256" key="1">
    <source>
        <dbReference type="PROSITE-ProRule" id="PRU00047"/>
    </source>
</evidence>
<dbReference type="InterPro" id="IPR001878">
    <property type="entry name" value="Znf_CCHC"/>
</dbReference>
<keyword evidence="1" id="KW-0863">Zinc-finger</keyword>
<feature type="compositionally biased region" description="Basic residues" evidence="2">
    <location>
        <begin position="522"/>
        <end position="532"/>
    </location>
</feature>
<proteinExistence type="predicted"/>
<feature type="compositionally biased region" description="Basic and acidic residues" evidence="2">
    <location>
        <begin position="508"/>
        <end position="521"/>
    </location>
</feature>
<comment type="caution">
    <text evidence="4">The sequence shown here is derived from an EMBL/GenBank/DDBJ whole genome shotgun (WGS) entry which is preliminary data.</text>
</comment>
<dbReference type="Pfam" id="PF00098">
    <property type="entry name" value="zf-CCHC"/>
    <property type="match status" value="1"/>
</dbReference>
<evidence type="ECO:0000256" key="2">
    <source>
        <dbReference type="SAM" id="MobiDB-lite"/>
    </source>
</evidence>
<feature type="compositionally biased region" description="Polar residues" evidence="2">
    <location>
        <begin position="246"/>
        <end position="262"/>
    </location>
</feature>
<evidence type="ECO:0000313" key="4">
    <source>
        <dbReference type="EMBL" id="GEU59321.1"/>
    </source>
</evidence>
<dbReference type="EMBL" id="BKCJ010004151">
    <property type="protein sequence ID" value="GEU59321.1"/>
    <property type="molecule type" value="Genomic_DNA"/>
</dbReference>
<dbReference type="InterPro" id="IPR036875">
    <property type="entry name" value="Znf_CCHC_sf"/>
</dbReference>
<dbReference type="PROSITE" id="PS50158">
    <property type="entry name" value="ZF_CCHC"/>
    <property type="match status" value="1"/>
</dbReference>
<dbReference type="GO" id="GO:0003676">
    <property type="term" value="F:nucleic acid binding"/>
    <property type="evidence" value="ECO:0007669"/>
    <property type="project" value="InterPro"/>
</dbReference>
<keyword evidence="1" id="KW-0479">Metal-binding</keyword>
<sequence length="569" mass="64085">MTQQSQAEFPQLDSSLAVPLLQQGEDPIECINKAMAFLSAVVPSNNQLKISSNPRNQASIQDERIIGNVAAGQPRVIKCYNCQGEGHIARQCTQPKRPRNAAWFKEKLMLHEAQEAGQILDEEQLTFLADPVLMENLSSCDPEVLSEVPYFDSYPNDMINQDVATDVPSSSSLVNDRFSRSSSGIWTLDVQTYDRELLSAHEPHDDWDSLFQPLFDEYFNPLTIDVSLVPVAVVLRAIDIADSPVSTSIDQDAPSSSIPSTQEQEHSLIISQGVEESPKTLLFHDDPLHKFLHEDLTSQGSSSNVRPSHTLFQLISRWTKDHPIANMISDPSRSEQVKNGIVELYFVRMEYQVADIFTKPLPRERFNFLIEKLNVPEIFMQQFWYSIKKVQGTDSYEFLLANKKCTLNDEVFNIILDICLRVKGVDFKDVPDDDTALTFLIDLGYKGPLYKHINILPILETMLTNAIKQSKSYQMFIKYSTSQICPKKSRGKGSQGKKTTDDSQETVDVSKKSEPEPEPARKKTSSKRRVKKKVTLSADDNIIFDDLDAALKLATSISQTEAEEAEAAR</sequence>
<feature type="domain" description="CCHC-type" evidence="3">
    <location>
        <begin position="78"/>
        <end position="94"/>
    </location>
</feature>
<feature type="region of interest" description="Disordered" evidence="2">
    <location>
        <begin position="246"/>
        <end position="267"/>
    </location>
</feature>
<protein>
    <submittedName>
        <fullName evidence="4">Copia protein</fullName>
    </submittedName>
</protein>
<evidence type="ECO:0000259" key="3">
    <source>
        <dbReference type="PROSITE" id="PS50158"/>
    </source>
</evidence>
<dbReference type="SMART" id="SM00343">
    <property type="entry name" value="ZnF_C2HC"/>
    <property type="match status" value="1"/>
</dbReference>
<dbReference type="Gene3D" id="4.10.60.10">
    <property type="entry name" value="Zinc finger, CCHC-type"/>
    <property type="match status" value="1"/>
</dbReference>
<accession>A0A6L2LC41</accession>
<keyword evidence="1" id="KW-0862">Zinc</keyword>
<dbReference type="SUPFAM" id="SSF57756">
    <property type="entry name" value="Retrovirus zinc finger-like domains"/>
    <property type="match status" value="1"/>
</dbReference>
<gene>
    <name evidence="4" type="ORF">Tci_031299</name>
</gene>
<dbReference type="GO" id="GO:0008270">
    <property type="term" value="F:zinc ion binding"/>
    <property type="evidence" value="ECO:0007669"/>
    <property type="project" value="UniProtKB-KW"/>
</dbReference>
<reference evidence="4" key="1">
    <citation type="journal article" date="2019" name="Sci. Rep.">
        <title>Draft genome of Tanacetum cinerariifolium, the natural source of mosquito coil.</title>
        <authorList>
            <person name="Yamashiro T."/>
            <person name="Shiraishi A."/>
            <person name="Satake H."/>
            <person name="Nakayama K."/>
        </authorList>
    </citation>
    <scope>NUCLEOTIDE SEQUENCE</scope>
</reference>
<dbReference type="AlphaFoldDB" id="A0A6L2LC41"/>
<organism evidence="4">
    <name type="scientific">Tanacetum cinerariifolium</name>
    <name type="common">Dalmatian daisy</name>
    <name type="synonym">Chrysanthemum cinerariifolium</name>
    <dbReference type="NCBI Taxonomy" id="118510"/>
    <lineage>
        <taxon>Eukaryota</taxon>
        <taxon>Viridiplantae</taxon>
        <taxon>Streptophyta</taxon>
        <taxon>Embryophyta</taxon>
        <taxon>Tracheophyta</taxon>
        <taxon>Spermatophyta</taxon>
        <taxon>Magnoliopsida</taxon>
        <taxon>eudicotyledons</taxon>
        <taxon>Gunneridae</taxon>
        <taxon>Pentapetalae</taxon>
        <taxon>asterids</taxon>
        <taxon>campanulids</taxon>
        <taxon>Asterales</taxon>
        <taxon>Asteraceae</taxon>
        <taxon>Asteroideae</taxon>
        <taxon>Anthemideae</taxon>
        <taxon>Anthemidinae</taxon>
        <taxon>Tanacetum</taxon>
    </lineage>
</organism>
<name>A0A6L2LC41_TANCI</name>